<protein>
    <submittedName>
        <fullName evidence="1">Uncharacterized protein</fullName>
    </submittedName>
</protein>
<sequence>MMVEVSTLLRQQQNPTDKLVSRPAPEKRAEGIAMPKYSGSLDESLELFLDQMIMRMKDVSEIDKIAIFTWGRCLERAQMIYHRYSIAHDAISVSKTVKTFHHGTFPAKHVAAKSLVNHIMILAIVKQNNCLTVADRTLLLQQLEPQQR</sequence>
<evidence type="ECO:0000313" key="2">
    <source>
        <dbReference type="Proteomes" id="UP000704712"/>
    </source>
</evidence>
<name>A0A8S9V4V0_PHYIN</name>
<dbReference type="Proteomes" id="UP000704712">
    <property type="component" value="Unassembled WGS sequence"/>
</dbReference>
<dbReference type="AlphaFoldDB" id="A0A8S9V4V0"/>
<gene>
    <name evidence="1" type="ORF">GN958_ATG05331</name>
</gene>
<comment type="caution">
    <text evidence="1">The sequence shown here is derived from an EMBL/GenBank/DDBJ whole genome shotgun (WGS) entry which is preliminary data.</text>
</comment>
<proteinExistence type="predicted"/>
<reference evidence="1" key="1">
    <citation type="submission" date="2020-03" db="EMBL/GenBank/DDBJ databases">
        <title>Hybrid Assembly of Korean Phytophthora infestans isolates.</title>
        <authorList>
            <person name="Prokchorchik M."/>
            <person name="Lee Y."/>
            <person name="Seo J."/>
            <person name="Cho J.-H."/>
            <person name="Park Y.-E."/>
            <person name="Jang D.-C."/>
            <person name="Im J.-S."/>
            <person name="Choi J.-G."/>
            <person name="Park H.-J."/>
            <person name="Lee G.-B."/>
            <person name="Lee Y.-G."/>
            <person name="Hong S.-Y."/>
            <person name="Cho K."/>
            <person name="Sohn K.H."/>
        </authorList>
    </citation>
    <scope>NUCLEOTIDE SEQUENCE</scope>
    <source>
        <strain evidence="1">KR_2_A2</strain>
    </source>
</reference>
<dbReference type="EMBL" id="JAACNO010000726">
    <property type="protein sequence ID" value="KAF4145528.1"/>
    <property type="molecule type" value="Genomic_DNA"/>
</dbReference>
<accession>A0A8S9V4V0</accession>
<organism evidence="1 2">
    <name type="scientific">Phytophthora infestans</name>
    <name type="common">Potato late blight agent</name>
    <name type="synonym">Botrytis infestans</name>
    <dbReference type="NCBI Taxonomy" id="4787"/>
    <lineage>
        <taxon>Eukaryota</taxon>
        <taxon>Sar</taxon>
        <taxon>Stramenopiles</taxon>
        <taxon>Oomycota</taxon>
        <taxon>Peronosporomycetes</taxon>
        <taxon>Peronosporales</taxon>
        <taxon>Peronosporaceae</taxon>
        <taxon>Phytophthora</taxon>
    </lineage>
</organism>
<evidence type="ECO:0000313" key="1">
    <source>
        <dbReference type="EMBL" id="KAF4145528.1"/>
    </source>
</evidence>